<keyword evidence="2 3" id="KW-0663">Pyridoxal phosphate</keyword>
<dbReference type="Proteomes" id="UP000092321">
    <property type="component" value="Unassembled WGS sequence"/>
</dbReference>
<keyword evidence="6" id="KW-1185">Reference proteome</keyword>
<name>A0A1B7TDW0_9ASCO</name>
<protein>
    <submittedName>
        <fullName evidence="5">Cystathionine gamma-synthase</fullName>
    </submittedName>
</protein>
<dbReference type="GO" id="GO:0005737">
    <property type="term" value="C:cytoplasm"/>
    <property type="evidence" value="ECO:0007669"/>
    <property type="project" value="TreeGrafter"/>
</dbReference>
<dbReference type="AlphaFoldDB" id="A0A1B7TDW0"/>
<dbReference type="PANTHER" id="PTHR11808:SF35">
    <property type="entry name" value="CYSTATHIONINE GAMMA-SYNTHASE (AFU_ORTHOLOGUE AFUA_7G01590)"/>
    <property type="match status" value="1"/>
</dbReference>
<gene>
    <name evidence="5" type="ORF">HANVADRAFT_52871</name>
</gene>
<dbReference type="Pfam" id="PF01053">
    <property type="entry name" value="Cys_Met_Meta_PP"/>
    <property type="match status" value="1"/>
</dbReference>
<evidence type="ECO:0000256" key="4">
    <source>
        <dbReference type="RuleBase" id="RU362118"/>
    </source>
</evidence>
<dbReference type="FunFam" id="3.40.640.10:FF:000072">
    <property type="entry name" value="Putative cystathionine beta-lyase"/>
    <property type="match status" value="1"/>
</dbReference>
<comment type="similarity">
    <text evidence="4">Belongs to the trans-sulfuration enzymes family.</text>
</comment>
<evidence type="ECO:0000313" key="5">
    <source>
        <dbReference type="EMBL" id="OBA26845.1"/>
    </source>
</evidence>
<dbReference type="EMBL" id="LXPE01000013">
    <property type="protein sequence ID" value="OBA26845.1"/>
    <property type="molecule type" value="Genomic_DNA"/>
</dbReference>
<dbReference type="PANTHER" id="PTHR11808">
    <property type="entry name" value="TRANS-SULFURATION ENZYME FAMILY MEMBER"/>
    <property type="match status" value="1"/>
</dbReference>
<dbReference type="GO" id="GO:0019346">
    <property type="term" value="P:transsulfuration"/>
    <property type="evidence" value="ECO:0007669"/>
    <property type="project" value="InterPro"/>
</dbReference>
<sequence>MGITNNDYKSTTSSESDDYDINTLMIHADDALNNRVVNDVAPPINVSTTFRYSKNPDDWIPWKDQTEEEQNKLLNEDFIYSRLSHPNNIRLETNLNNVFKGYTTVYNSGLSAFNGVITYINPKQVFFQDCYHGVKSITRIWERNHGVKVYTNLDDVFEHLKEGDLVHLESPINPYGTVIDVAKYIKFAHSKKAYVVWDATFAPPPTVDPWKYDTDFIMHSLTKYFGGHSDLLAGALITRDSKIDHVLKNDRIYLGTNIGNLEAYLLLRSLRTYEMRFKQQSVNVTNVVNWLTENKHKYESLGLKITHAILQTDSFVKDQLSGDLTTPVFSLYLKDFETCKKFVTNLKFFQHATSLGGVESLVEIRCLTDPHISMNLIRFSIGCEASKDLINDIQQSLEKML</sequence>
<evidence type="ECO:0000256" key="1">
    <source>
        <dbReference type="ARBA" id="ARBA00001933"/>
    </source>
</evidence>
<accession>A0A1B7TDW0</accession>
<dbReference type="InterPro" id="IPR054542">
    <property type="entry name" value="Cys_met_metab_PP"/>
</dbReference>
<proteinExistence type="inferred from homology"/>
<reference evidence="6" key="1">
    <citation type="journal article" date="2016" name="Proc. Natl. Acad. Sci. U.S.A.">
        <title>Comparative genomics of biotechnologically important yeasts.</title>
        <authorList>
            <person name="Riley R."/>
            <person name="Haridas S."/>
            <person name="Wolfe K.H."/>
            <person name="Lopes M.R."/>
            <person name="Hittinger C.T."/>
            <person name="Goeker M."/>
            <person name="Salamov A.A."/>
            <person name="Wisecaver J.H."/>
            <person name="Long T.M."/>
            <person name="Calvey C.H."/>
            <person name="Aerts A.L."/>
            <person name="Barry K.W."/>
            <person name="Choi C."/>
            <person name="Clum A."/>
            <person name="Coughlan A.Y."/>
            <person name="Deshpande S."/>
            <person name="Douglass A.P."/>
            <person name="Hanson S.J."/>
            <person name="Klenk H.-P."/>
            <person name="LaButti K.M."/>
            <person name="Lapidus A."/>
            <person name="Lindquist E.A."/>
            <person name="Lipzen A.M."/>
            <person name="Meier-Kolthoff J.P."/>
            <person name="Ohm R.A."/>
            <person name="Otillar R.P."/>
            <person name="Pangilinan J.L."/>
            <person name="Peng Y."/>
            <person name="Rokas A."/>
            <person name="Rosa C.A."/>
            <person name="Scheuner C."/>
            <person name="Sibirny A.A."/>
            <person name="Slot J.C."/>
            <person name="Stielow J.B."/>
            <person name="Sun H."/>
            <person name="Kurtzman C.P."/>
            <person name="Blackwell M."/>
            <person name="Grigoriev I.V."/>
            <person name="Jeffries T.W."/>
        </authorList>
    </citation>
    <scope>NUCLEOTIDE SEQUENCE [LARGE SCALE GENOMIC DNA]</scope>
    <source>
        <strain evidence="6">NRRL Y-1626</strain>
    </source>
</reference>
<dbReference type="InterPro" id="IPR000277">
    <property type="entry name" value="Cys/Met-Metab_PyrdxlP-dep_enz"/>
</dbReference>
<dbReference type="InterPro" id="IPR015421">
    <property type="entry name" value="PyrdxlP-dep_Trfase_major"/>
</dbReference>
<dbReference type="InterPro" id="IPR015424">
    <property type="entry name" value="PyrdxlP-dep_Trfase"/>
</dbReference>
<evidence type="ECO:0000256" key="2">
    <source>
        <dbReference type="ARBA" id="ARBA00022898"/>
    </source>
</evidence>
<dbReference type="InterPro" id="IPR015422">
    <property type="entry name" value="PyrdxlP-dep_Trfase_small"/>
</dbReference>
<dbReference type="Gene3D" id="3.40.640.10">
    <property type="entry name" value="Type I PLP-dependent aspartate aminotransferase-like (Major domain)"/>
    <property type="match status" value="1"/>
</dbReference>
<feature type="modified residue" description="N6-(pyridoxal phosphate)lysine" evidence="3">
    <location>
        <position position="223"/>
    </location>
</feature>
<evidence type="ECO:0000256" key="3">
    <source>
        <dbReference type="PIRSR" id="PIRSR001434-2"/>
    </source>
</evidence>
<dbReference type="PIRSF" id="PIRSF001434">
    <property type="entry name" value="CGS"/>
    <property type="match status" value="1"/>
</dbReference>
<comment type="caution">
    <text evidence="5">The sequence shown here is derived from an EMBL/GenBank/DDBJ whole genome shotgun (WGS) entry which is preliminary data.</text>
</comment>
<dbReference type="Gene3D" id="3.90.1150.10">
    <property type="entry name" value="Aspartate Aminotransferase, domain 1"/>
    <property type="match status" value="1"/>
</dbReference>
<dbReference type="GO" id="GO:0030170">
    <property type="term" value="F:pyridoxal phosphate binding"/>
    <property type="evidence" value="ECO:0007669"/>
    <property type="project" value="InterPro"/>
</dbReference>
<comment type="cofactor">
    <cofactor evidence="1 4">
        <name>pyridoxal 5'-phosphate</name>
        <dbReference type="ChEBI" id="CHEBI:597326"/>
    </cofactor>
</comment>
<dbReference type="PROSITE" id="PS00868">
    <property type="entry name" value="CYS_MET_METAB_PP"/>
    <property type="match status" value="1"/>
</dbReference>
<dbReference type="OrthoDB" id="3512640at2759"/>
<dbReference type="GO" id="GO:0016846">
    <property type="term" value="F:carbon-sulfur lyase activity"/>
    <property type="evidence" value="ECO:0007669"/>
    <property type="project" value="TreeGrafter"/>
</dbReference>
<dbReference type="SUPFAM" id="SSF53383">
    <property type="entry name" value="PLP-dependent transferases"/>
    <property type="match status" value="1"/>
</dbReference>
<organism evidence="5 6">
    <name type="scientific">Hanseniaspora valbyensis NRRL Y-1626</name>
    <dbReference type="NCBI Taxonomy" id="766949"/>
    <lineage>
        <taxon>Eukaryota</taxon>
        <taxon>Fungi</taxon>
        <taxon>Dikarya</taxon>
        <taxon>Ascomycota</taxon>
        <taxon>Saccharomycotina</taxon>
        <taxon>Saccharomycetes</taxon>
        <taxon>Saccharomycodales</taxon>
        <taxon>Saccharomycodaceae</taxon>
        <taxon>Hanseniaspora</taxon>
    </lineage>
</organism>
<evidence type="ECO:0000313" key="6">
    <source>
        <dbReference type="Proteomes" id="UP000092321"/>
    </source>
</evidence>